<evidence type="ECO:0000313" key="2">
    <source>
        <dbReference type="Proteomes" id="UP000076727"/>
    </source>
</evidence>
<evidence type="ECO:0000313" key="1">
    <source>
        <dbReference type="EMBL" id="KZT69582.1"/>
    </source>
</evidence>
<dbReference type="AlphaFoldDB" id="A0A165QK54"/>
<organism evidence="1 2">
    <name type="scientific">Daedalea quercina L-15889</name>
    <dbReference type="NCBI Taxonomy" id="1314783"/>
    <lineage>
        <taxon>Eukaryota</taxon>
        <taxon>Fungi</taxon>
        <taxon>Dikarya</taxon>
        <taxon>Basidiomycota</taxon>
        <taxon>Agaricomycotina</taxon>
        <taxon>Agaricomycetes</taxon>
        <taxon>Polyporales</taxon>
        <taxon>Fomitopsis</taxon>
    </lineage>
</organism>
<sequence>MLDEFWSSGYESADDWITRRTGSLQPGALYVLLDLRSADLNDTTFHWALYLHKSNDPHPAGYKYHIKTLGDGWIADHAPLTGVTKSFLLVCLTCVVANIPPSRDEERARLITLADAQINDSGMTCRIWVMNALERLKLARFLDCHLDAGELEEGLKRIGNDYRAGAIRNEKPRPIVELC</sequence>
<dbReference type="Proteomes" id="UP000076727">
    <property type="component" value="Unassembled WGS sequence"/>
</dbReference>
<dbReference type="EMBL" id="KV429057">
    <property type="protein sequence ID" value="KZT69582.1"/>
    <property type="molecule type" value="Genomic_DNA"/>
</dbReference>
<reference evidence="1 2" key="1">
    <citation type="journal article" date="2016" name="Mol. Biol. Evol.">
        <title>Comparative Genomics of Early-Diverging Mushroom-Forming Fungi Provides Insights into the Origins of Lignocellulose Decay Capabilities.</title>
        <authorList>
            <person name="Nagy L.G."/>
            <person name="Riley R."/>
            <person name="Tritt A."/>
            <person name="Adam C."/>
            <person name="Daum C."/>
            <person name="Floudas D."/>
            <person name="Sun H."/>
            <person name="Yadav J.S."/>
            <person name="Pangilinan J."/>
            <person name="Larsson K.H."/>
            <person name="Matsuura K."/>
            <person name="Barry K."/>
            <person name="Labutti K."/>
            <person name="Kuo R."/>
            <person name="Ohm R.A."/>
            <person name="Bhattacharya S.S."/>
            <person name="Shirouzu T."/>
            <person name="Yoshinaga Y."/>
            <person name="Martin F.M."/>
            <person name="Grigoriev I.V."/>
            <person name="Hibbett D.S."/>
        </authorList>
    </citation>
    <scope>NUCLEOTIDE SEQUENCE [LARGE SCALE GENOMIC DNA]</scope>
    <source>
        <strain evidence="1 2">L-15889</strain>
    </source>
</reference>
<keyword evidence="2" id="KW-1185">Reference proteome</keyword>
<name>A0A165QK54_9APHY</name>
<dbReference type="InterPro" id="IPR054208">
    <property type="entry name" value="DUF6914"/>
</dbReference>
<dbReference type="OrthoDB" id="3016366at2759"/>
<accession>A0A165QK54</accession>
<proteinExistence type="predicted"/>
<gene>
    <name evidence="1" type="ORF">DAEQUDRAFT_756927</name>
</gene>
<dbReference type="Pfam" id="PF21858">
    <property type="entry name" value="DUF6914"/>
    <property type="match status" value="1"/>
</dbReference>
<protein>
    <submittedName>
        <fullName evidence="1">Uncharacterized protein</fullName>
    </submittedName>
</protein>